<keyword evidence="3" id="KW-1185">Reference proteome</keyword>
<organism evidence="2 3">
    <name type="scientific">Romboutsia faecis</name>
    <dbReference type="NCBI Taxonomy" id="2764597"/>
    <lineage>
        <taxon>Bacteria</taxon>
        <taxon>Bacillati</taxon>
        <taxon>Bacillota</taxon>
        <taxon>Clostridia</taxon>
        <taxon>Peptostreptococcales</taxon>
        <taxon>Peptostreptococcaceae</taxon>
        <taxon>Romboutsia</taxon>
    </lineage>
</organism>
<dbReference type="Proteomes" id="UP000609849">
    <property type="component" value="Unassembled WGS sequence"/>
</dbReference>
<evidence type="ECO:0000313" key="2">
    <source>
        <dbReference type="EMBL" id="MBC5997878.1"/>
    </source>
</evidence>
<evidence type="ECO:0000256" key="1">
    <source>
        <dbReference type="SAM" id="Coils"/>
    </source>
</evidence>
<feature type="coiled-coil region" evidence="1">
    <location>
        <begin position="45"/>
        <end position="83"/>
    </location>
</feature>
<proteinExistence type="predicted"/>
<sequence>MKNNRRGLCNKNNKKSCGCNSSNSVSPANTCSQFKQLANEKCERAERLNCQANKVAQQAVAAEQRAEALKRQAIEECQRANELWDQYNQLADEGICLMQQAQACLAKSVECYSNLYEDVEGCNVEDFGGTVSNLNNSNGCNCGCCNR</sequence>
<accession>A0ABR7JSI3</accession>
<reference evidence="2 3" key="1">
    <citation type="submission" date="2020-08" db="EMBL/GenBank/DDBJ databases">
        <authorList>
            <person name="Liu C."/>
            <person name="Sun Q."/>
        </authorList>
    </citation>
    <scope>NUCLEOTIDE SEQUENCE [LARGE SCALE GENOMIC DNA]</scope>
    <source>
        <strain evidence="2 3">NSJ-18</strain>
    </source>
</reference>
<keyword evidence="1" id="KW-0175">Coiled coil</keyword>
<dbReference type="RefSeq" id="WP_153972568.1">
    <property type="nucleotide sequence ID" value="NZ_JACRWE010000008.1"/>
</dbReference>
<dbReference type="EMBL" id="JACRWE010000008">
    <property type="protein sequence ID" value="MBC5997878.1"/>
    <property type="molecule type" value="Genomic_DNA"/>
</dbReference>
<evidence type="ECO:0000313" key="3">
    <source>
        <dbReference type="Proteomes" id="UP000609849"/>
    </source>
</evidence>
<gene>
    <name evidence="2" type="ORF">H8923_14035</name>
</gene>
<protein>
    <submittedName>
        <fullName evidence="2">Uncharacterized protein</fullName>
    </submittedName>
</protein>
<comment type="caution">
    <text evidence="2">The sequence shown here is derived from an EMBL/GenBank/DDBJ whole genome shotgun (WGS) entry which is preliminary data.</text>
</comment>
<name>A0ABR7JSI3_9FIRM</name>